<keyword evidence="7" id="KW-0547">Nucleotide-binding</keyword>
<evidence type="ECO:0000256" key="7">
    <source>
        <dbReference type="ARBA" id="ARBA00022741"/>
    </source>
</evidence>
<dbReference type="PANTHER" id="PTHR32309:SF32">
    <property type="entry name" value="TYROSINE-PROTEIN KINASE ETK-RELATED"/>
    <property type="match status" value="1"/>
</dbReference>
<keyword evidence="14" id="KW-0175">Coiled coil</keyword>
<dbReference type="SUPFAM" id="SSF52540">
    <property type="entry name" value="P-loop containing nucleoside triphosphate hydrolases"/>
    <property type="match status" value="1"/>
</dbReference>
<reference evidence="19 20" key="1">
    <citation type="journal article" date="2011" name="Front. Microbiol.">
        <title>Genomic signatures of strain selection and enhancement in Bacillus atrophaeus var. globigii, a historical biowarfare simulant.</title>
        <authorList>
            <person name="Gibbons H.S."/>
            <person name="Broomall S.M."/>
            <person name="McNew L.A."/>
            <person name="Daligault H."/>
            <person name="Chapman C."/>
            <person name="Bruce D."/>
            <person name="Karavis M."/>
            <person name="Krepps M."/>
            <person name="McGregor P.A."/>
            <person name="Hong C."/>
            <person name="Park K.H."/>
            <person name="Akmal A."/>
            <person name="Feldman A."/>
            <person name="Lin J.S."/>
            <person name="Chang W.E."/>
            <person name="Higgs B.W."/>
            <person name="Demirev P."/>
            <person name="Lindquist J."/>
            <person name="Liem A."/>
            <person name="Fochler E."/>
            <person name="Read T.D."/>
            <person name="Tapia R."/>
            <person name="Johnson S."/>
            <person name="Bishop-Lilly K.A."/>
            <person name="Detter C."/>
            <person name="Han C."/>
            <person name="Sozhamannan S."/>
            <person name="Rosenzweig C.N."/>
            <person name="Skowronski E.W."/>
        </authorList>
    </citation>
    <scope>NUCLEOTIDE SEQUENCE [LARGE SCALE GENOMIC DNA]</scope>
    <source>
        <strain evidence="19 20">AIT1</strain>
    </source>
</reference>
<evidence type="ECO:0000256" key="11">
    <source>
        <dbReference type="ARBA" id="ARBA00023136"/>
    </source>
</evidence>
<evidence type="ECO:0000259" key="17">
    <source>
        <dbReference type="Pfam" id="PF13614"/>
    </source>
</evidence>
<evidence type="ECO:0000256" key="3">
    <source>
        <dbReference type="ARBA" id="ARBA00022475"/>
    </source>
</evidence>
<feature type="transmembrane region" description="Helical" evidence="15">
    <location>
        <begin position="428"/>
        <end position="451"/>
    </location>
</feature>
<dbReference type="InterPro" id="IPR050445">
    <property type="entry name" value="Bact_polysacc_biosynth/exp"/>
</dbReference>
<evidence type="ECO:0000313" key="19">
    <source>
        <dbReference type="EMBL" id="RUO37103.1"/>
    </source>
</evidence>
<dbReference type="FunFam" id="3.40.50.300:FF:000527">
    <property type="entry name" value="Tyrosine-protein kinase etk"/>
    <property type="match status" value="1"/>
</dbReference>
<dbReference type="GO" id="GO:0042802">
    <property type="term" value="F:identical protein binding"/>
    <property type="evidence" value="ECO:0007669"/>
    <property type="project" value="UniProtKB-ARBA"/>
</dbReference>
<dbReference type="RefSeq" id="WP_126758237.1">
    <property type="nucleotide sequence ID" value="NZ_PIPQ01000014.1"/>
</dbReference>
<comment type="catalytic activity">
    <reaction evidence="13">
        <text>L-tyrosyl-[protein] + ATP = O-phospho-L-tyrosyl-[protein] + ADP + H(+)</text>
        <dbReference type="Rhea" id="RHEA:10596"/>
        <dbReference type="Rhea" id="RHEA-COMP:10136"/>
        <dbReference type="Rhea" id="RHEA-COMP:20101"/>
        <dbReference type="ChEBI" id="CHEBI:15378"/>
        <dbReference type="ChEBI" id="CHEBI:30616"/>
        <dbReference type="ChEBI" id="CHEBI:46858"/>
        <dbReference type="ChEBI" id="CHEBI:61978"/>
        <dbReference type="ChEBI" id="CHEBI:456216"/>
    </reaction>
</comment>
<dbReference type="Pfam" id="PF13614">
    <property type="entry name" value="AAA_31"/>
    <property type="match status" value="1"/>
</dbReference>
<proteinExistence type="inferred from homology"/>
<dbReference type="AlphaFoldDB" id="A0A432WTK1"/>
<name>A0A432WTK1_9GAMM</name>
<evidence type="ECO:0000256" key="5">
    <source>
        <dbReference type="ARBA" id="ARBA00022679"/>
    </source>
</evidence>
<accession>A0A432WTK1</accession>
<keyword evidence="6 15" id="KW-0812">Transmembrane</keyword>
<dbReference type="OrthoDB" id="9775724at2"/>
<evidence type="ECO:0000256" key="14">
    <source>
        <dbReference type="SAM" id="Coils"/>
    </source>
</evidence>
<keyword evidence="3" id="KW-1003">Cell membrane</keyword>
<dbReference type="Proteomes" id="UP000286976">
    <property type="component" value="Unassembled WGS sequence"/>
</dbReference>
<dbReference type="Pfam" id="PF13807">
    <property type="entry name" value="GNVR"/>
    <property type="match status" value="1"/>
</dbReference>
<evidence type="ECO:0000256" key="10">
    <source>
        <dbReference type="ARBA" id="ARBA00022989"/>
    </source>
</evidence>
<dbReference type="PANTHER" id="PTHR32309">
    <property type="entry name" value="TYROSINE-PROTEIN KINASE"/>
    <property type="match status" value="1"/>
</dbReference>
<feature type="domain" description="Tyrosine-protein kinase G-rich" evidence="18">
    <location>
        <begin position="369"/>
        <end position="450"/>
    </location>
</feature>
<evidence type="ECO:0000256" key="1">
    <source>
        <dbReference type="ARBA" id="ARBA00004429"/>
    </source>
</evidence>
<dbReference type="NCBIfam" id="TIGR01007">
    <property type="entry name" value="eps_fam"/>
    <property type="match status" value="1"/>
</dbReference>
<feature type="transmembrane region" description="Helical" evidence="15">
    <location>
        <begin position="35"/>
        <end position="54"/>
    </location>
</feature>
<sequence>MSDKLNQSQLTANRESQDDEIDLMRLVGQLLDQKWLIIAITSAFAVMGIVYALLATPIYKADAMLQVEKKASGMPALGEMGELFSSDSEAATEIEIIKSRMVIGSVVDQLDLTTVATPNYMPIVGPFLARRSPEQDQIDIQAFQVPRSYVGKALTLSFEGDRFQLKDGEGARVLQGQVGELAENGDFQLHIADVQLANTDTYTLVKRDRLQTISSWQYALNVSERGKQTGILTTSIEHADRALAVEVLDAIANEYMLQNIQRNAAEAEKSLTFLEQQIPDVRANLTRAEEELNAYRLESKSVDLSLETSGLLQQVIEIEKQLNELAIKETEISRLFTKQHPSYQALLSQKESLLADQAKLTQQIEELPETQQQVLRLTRDVEVNQEIYLQLVNRMQELNILKAGTVGNVRILDSAVGHPNAVAPKKKLIVVIATMLGGMLSVGLVLVRSMLNPGVQSSEELESQGINVYATIPLSEKQQKFNLRPKFAVNNKKRARTELLLAKEDPTDLSIEALRGLRTSLHFAMMEAKNNIIMVSGPSPEVGKSFISANLAAVLAQGDKRVLYIDGDLRRGYSHVILQVQNSNGVSDFIAADTPVEHYGSIVQSTAVEGLSFIPRGQTAPNPAELLMHHRMEQLLEQASKDFDYVIIDTPPILAVTDPAIIGRYAGTSLLVARFDQTPVKEMVHTIKRFELNGVEIKGVILNGVERRATGYNYQYQYGYAYESHS</sequence>
<comment type="similarity">
    <text evidence="2">Belongs to the etk/wzc family.</text>
</comment>
<evidence type="ECO:0000313" key="20">
    <source>
        <dbReference type="Proteomes" id="UP000286976"/>
    </source>
</evidence>
<dbReference type="GO" id="GO:0005886">
    <property type="term" value="C:plasma membrane"/>
    <property type="evidence" value="ECO:0007669"/>
    <property type="project" value="UniProtKB-SubCell"/>
</dbReference>
<gene>
    <name evidence="19" type="ORF">CWE15_11580</name>
</gene>
<comment type="caution">
    <text evidence="19">The sequence shown here is derived from an EMBL/GenBank/DDBJ whole genome shotgun (WGS) entry which is preliminary data.</text>
</comment>
<evidence type="ECO:0000256" key="12">
    <source>
        <dbReference type="ARBA" id="ARBA00023137"/>
    </source>
</evidence>
<evidence type="ECO:0000256" key="4">
    <source>
        <dbReference type="ARBA" id="ARBA00022519"/>
    </source>
</evidence>
<dbReference type="EMBL" id="PIPQ01000014">
    <property type="protein sequence ID" value="RUO37103.1"/>
    <property type="molecule type" value="Genomic_DNA"/>
</dbReference>
<evidence type="ECO:0000259" key="18">
    <source>
        <dbReference type="Pfam" id="PF13807"/>
    </source>
</evidence>
<dbReference type="Pfam" id="PF23607">
    <property type="entry name" value="WZC_N"/>
    <property type="match status" value="1"/>
</dbReference>
<evidence type="ECO:0000256" key="9">
    <source>
        <dbReference type="ARBA" id="ARBA00022840"/>
    </source>
</evidence>
<evidence type="ECO:0000256" key="6">
    <source>
        <dbReference type="ARBA" id="ARBA00022692"/>
    </source>
</evidence>
<feature type="coiled-coil region" evidence="14">
    <location>
        <begin position="257"/>
        <end position="298"/>
    </location>
</feature>
<protein>
    <submittedName>
        <fullName evidence="19">Tyrosine-protein kinase</fullName>
        <ecNumber evidence="19">2.7.10.2</ecNumber>
    </submittedName>
</protein>
<evidence type="ECO:0000256" key="2">
    <source>
        <dbReference type="ARBA" id="ARBA00008883"/>
    </source>
</evidence>
<keyword evidence="5 19" id="KW-0808">Transferase</keyword>
<keyword evidence="9" id="KW-0067">ATP-binding</keyword>
<dbReference type="Pfam" id="PF02706">
    <property type="entry name" value="Wzz"/>
    <property type="match status" value="1"/>
</dbReference>
<dbReference type="InterPro" id="IPR027417">
    <property type="entry name" value="P-loop_NTPase"/>
</dbReference>
<keyword evidence="20" id="KW-1185">Reference proteome</keyword>
<evidence type="ECO:0000256" key="8">
    <source>
        <dbReference type="ARBA" id="ARBA00022777"/>
    </source>
</evidence>
<keyword evidence="10 15" id="KW-1133">Transmembrane helix</keyword>
<evidence type="ECO:0000256" key="13">
    <source>
        <dbReference type="ARBA" id="ARBA00053015"/>
    </source>
</evidence>
<dbReference type="InterPro" id="IPR025669">
    <property type="entry name" value="AAA_dom"/>
</dbReference>
<dbReference type="InterPro" id="IPR032807">
    <property type="entry name" value="GNVR"/>
</dbReference>
<feature type="domain" description="Polysaccharide chain length determinant N-terminal" evidence="16">
    <location>
        <begin position="19"/>
        <end position="110"/>
    </location>
</feature>
<keyword evidence="8 19" id="KW-0418">Kinase</keyword>
<dbReference type="Gene3D" id="3.40.50.300">
    <property type="entry name" value="P-loop containing nucleotide triphosphate hydrolases"/>
    <property type="match status" value="1"/>
</dbReference>
<evidence type="ECO:0000256" key="15">
    <source>
        <dbReference type="SAM" id="Phobius"/>
    </source>
</evidence>
<organism evidence="19 20">
    <name type="scientific">Aliidiomarina taiwanensis</name>
    <dbReference type="NCBI Taxonomy" id="946228"/>
    <lineage>
        <taxon>Bacteria</taxon>
        <taxon>Pseudomonadati</taxon>
        <taxon>Pseudomonadota</taxon>
        <taxon>Gammaproteobacteria</taxon>
        <taxon>Alteromonadales</taxon>
        <taxon>Idiomarinaceae</taxon>
        <taxon>Aliidiomarina</taxon>
    </lineage>
</organism>
<dbReference type="InterPro" id="IPR003856">
    <property type="entry name" value="LPS_length_determ_N"/>
</dbReference>
<keyword evidence="12" id="KW-0829">Tyrosine-protein kinase</keyword>
<dbReference type="EC" id="2.7.10.2" evidence="19"/>
<dbReference type="GO" id="GO:0004715">
    <property type="term" value="F:non-membrane spanning protein tyrosine kinase activity"/>
    <property type="evidence" value="ECO:0007669"/>
    <property type="project" value="UniProtKB-EC"/>
</dbReference>
<evidence type="ECO:0000259" key="16">
    <source>
        <dbReference type="Pfam" id="PF02706"/>
    </source>
</evidence>
<keyword evidence="11 15" id="KW-0472">Membrane</keyword>
<dbReference type="GO" id="GO:0005524">
    <property type="term" value="F:ATP binding"/>
    <property type="evidence" value="ECO:0007669"/>
    <property type="project" value="UniProtKB-KW"/>
</dbReference>
<dbReference type="CDD" id="cd05387">
    <property type="entry name" value="BY-kinase"/>
    <property type="match status" value="1"/>
</dbReference>
<keyword evidence="4" id="KW-0997">Cell inner membrane</keyword>
<comment type="subcellular location">
    <subcellularLocation>
        <location evidence="1">Cell inner membrane</location>
        <topology evidence="1">Multi-pass membrane protein</topology>
    </subcellularLocation>
</comment>
<feature type="domain" description="AAA" evidence="17">
    <location>
        <begin position="536"/>
        <end position="657"/>
    </location>
</feature>
<dbReference type="InterPro" id="IPR005702">
    <property type="entry name" value="Wzc-like_C"/>
</dbReference>